<accession>A0A285PZL7</accession>
<feature type="signal peptide" evidence="3">
    <location>
        <begin position="1"/>
        <end position="34"/>
    </location>
</feature>
<keyword evidence="3" id="KW-0732">Signal</keyword>
<keyword evidence="2" id="KW-0812">Transmembrane</keyword>
<gene>
    <name evidence="5" type="ORF">EHLA_2636</name>
</gene>
<name>A0A285PZL7_9FIRM</name>
<dbReference type="RefSeq" id="WP_096241012.1">
    <property type="nucleotide sequence ID" value="NZ_LT907978.1"/>
</dbReference>
<sequence>MKSIRRKKCSKYLSVFLVTCTMIAGLLLPAQSKAADSYDKDKKGSIEVTLSDIGTDRDNVPIRMYQVGTVVEGGDHLTFNTVDALSTTGVNLNDITTGESNQTAAKTLDDAISALDKTTAATLQTTTVNTDADGKADFKDLDQGIYLIKQPVSNPYGVFSPFLVAIPYMEDGQNWIYDVKVSPKAQKADTNGSIEVTKHILYEDPDTLERTPLIAPESTETKYYVGLFCDESGTIPYGKNYVKELSFKDSSTATAKFENLPDGTYYVFETEQKGTPLKINAPQKDKNQKQYRWVVGNGTNNTNDTKTDTDTSKEDATGSITDNKVQLQDHAQKQMDIANIYSEIPDEYLTSGELSIKKNVIENNQTTTVDDTFYATVYKQKESSDGSTGKEKIQVVQLKQNDTVRITVPIDANKSKTTFIVEETDANGNALNLDNFAYEISGEGKVEMSLQNTEGSITLTNIVKDDAAESSTEEEEDEPTTRKKKKETETVSGRESKKSKSTKTGDNNPIVMWIAIGAVAALVIIFLIVKRRKSE</sequence>
<evidence type="ECO:0000256" key="2">
    <source>
        <dbReference type="SAM" id="Phobius"/>
    </source>
</evidence>
<dbReference type="Pfam" id="PF16555">
    <property type="entry name" value="GramPos_pilinD1"/>
    <property type="match status" value="1"/>
</dbReference>
<protein>
    <submittedName>
        <fullName evidence="5">LPXTG_anchor: LPXTG cell wall anchor domain</fullName>
    </submittedName>
</protein>
<feature type="region of interest" description="Disordered" evidence="1">
    <location>
        <begin position="295"/>
        <end position="318"/>
    </location>
</feature>
<keyword evidence="2" id="KW-0472">Membrane</keyword>
<feature type="region of interest" description="Disordered" evidence="1">
    <location>
        <begin position="464"/>
        <end position="504"/>
    </location>
</feature>
<keyword evidence="6" id="KW-1185">Reference proteome</keyword>
<dbReference type="InterPro" id="IPR032364">
    <property type="entry name" value="GramPos_pilinD1_N"/>
</dbReference>
<feature type="domain" description="Gram-positive pilin subunit D1 N-terminal" evidence="4">
    <location>
        <begin position="91"/>
        <end position="184"/>
    </location>
</feature>
<evidence type="ECO:0000313" key="6">
    <source>
        <dbReference type="Proteomes" id="UP000217549"/>
    </source>
</evidence>
<organism evidence="5 6">
    <name type="scientific">Anaerobutyricum hallii</name>
    <dbReference type="NCBI Taxonomy" id="39488"/>
    <lineage>
        <taxon>Bacteria</taxon>
        <taxon>Bacillati</taxon>
        <taxon>Bacillota</taxon>
        <taxon>Clostridia</taxon>
        <taxon>Lachnospirales</taxon>
        <taxon>Lachnospiraceae</taxon>
        <taxon>Anaerobutyricum</taxon>
    </lineage>
</organism>
<feature type="compositionally biased region" description="Basic and acidic residues" evidence="1">
    <location>
        <begin position="486"/>
        <end position="498"/>
    </location>
</feature>
<evidence type="ECO:0000313" key="5">
    <source>
        <dbReference type="EMBL" id="SOB73190.1"/>
    </source>
</evidence>
<dbReference type="NCBIfam" id="TIGR01167">
    <property type="entry name" value="LPXTG_anchor"/>
    <property type="match status" value="1"/>
</dbReference>
<proteinExistence type="predicted"/>
<dbReference type="AlphaFoldDB" id="A0A285PZL7"/>
<evidence type="ECO:0000256" key="1">
    <source>
        <dbReference type="SAM" id="MobiDB-lite"/>
    </source>
</evidence>
<feature type="compositionally biased region" description="Basic and acidic residues" evidence="1">
    <location>
        <begin position="305"/>
        <end position="316"/>
    </location>
</feature>
<dbReference type="InterPro" id="IPR013783">
    <property type="entry name" value="Ig-like_fold"/>
</dbReference>
<keyword evidence="2" id="KW-1133">Transmembrane helix</keyword>
<reference evidence="6" key="1">
    <citation type="submission" date="2017-09" db="EMBL/GenBank/DDBJ databases">
        <authorList>
            <person name="Shetty A S."/>
        </authorList>
    </citation>
    <scope>NUCLEOTIDE SEQUENCE [LARGE SCALE GENOMIC DNA]</scope>
</reference>
<evidence type="ECO:0000259" key="4">
    <source>
        <dbReference type="Pfam" id="PF16555"/>
    </source>
</evidence>
<dbReference type="Proteomes" id="UP000217549">
    <property type="component" value="Chromosome I"/>
</dbReference>
<feature type="transmembrane region" description="Helical" evidence="2">
    <location>
        <begin position="510"/>
        <end position="529"/>
    </location>
</feature>
<evidence type="ECO:0000256" key="3">
    <source>
        <dbReference type="SAM" id="SignalP"/>
    </source>
</evidence>
<dbReference type="Gene3D" id="2.60.40.10">
    <property type="entry name" value="Immunoglobulins"/>
    <property type="match status" value="1"/>
</dbReference>
<feature type="chain" id="PRO_5012063542" evidence="3">
    <location>
        <begin position="35"/>
        <end position="535"/>
    </location>
</feature>
<dbReference type="KEGG" id="ehl:EHLA_2636"/>
<dbReference type="EMBL" id="LT907978">
    <property type="protein sequence ID" value="SOB73190.1"/>
    <property type="molecule type" value="Genomic_DNA"/>
</dbReference>